<evidence type="ECO:0000256" key="1">
    <source>
        <dbReference type="SAM" id="MobiDB-lite"/>
    </source>
</evidence>
<dbReference type="EMBL" id="JBHUDX010000021">
    <property type="protein sequence ID" value="MFD1658245.1"/>
    <property type="molecule type" value="Genomic_DNA"/>
</dbReference>
<reference evidence="3" key="1">
    <citation type="journal article" date="2019" name="Int. J. Syst. Evol. Microbiol.">
        <title>The Global Catalogue of Microorganisms (GCM) 10K type strain sequencing project: providing services to taxonomists for standard genome sequencing and annotation.</title>
        <authorList>
            <consortium name="The Broad Institute Genomics Platform"/>
            <consortium name="The Broad Institute Genome Sequencing Center for Infectious Disease"/>
            <person name="Wu L."/>
            <person name="Ma J."/>
        </authorList>
    </citation>
    <scope>NUCLEOTIDE SEQUENCE [LARGE SCALE GENOMIC DNA]</scope>
    <source>
        <strain evidence="3">CGMCC 1.12470</strain>
    </source>
</reference>
<accession>A0ABW4ILT0</accession>
<comment type="caution">
    <text evidence="2">The sequence shown here is derived from an EMBL/GenBank/DDBJ whole genome shotgun (WGS) entry which is preliminary data.</text>
</comment>
<feature type="compositionally biased region" description="Basic and acidic residues" evidence="1">
    <location>
        <begin position="9"/>
        <end position="33"/>
    </location>
</feature>
<dbReference type="RefSeq" id="WP_381080181.1">
    <property type="nucleotide sequence ID" value="NZ_JBHUDX010000021.1"/>
</dbReference>
<evidence type="ECO:0000313" key="3">
    <source>
        <dbReference type="Proteomes" id="UP001597261"/>
    </source>
</evidence>
<gene>
    <name evidence="2" type="ORF">ACFSL4_08465</name>
</gene>
<feature type="region of interest" description="Disordered" evidence="1">
    <location>
        <begin position="76"/>
        <end position="103"/>
    </location>
</feature>
<sequence length="120" mass="12890">MPQPAGTRRAVDLVDQDGRRLSLHDATRSHETDPPPEPAVRAPGGASHHVHVAITRPYAHALSELCEIGASSSVRAGAAGRPGAHHAPHRWAGPGPDGRRHGRRRVRAFWPAVGWPVRCP</sequence>
<name>A0ABW4ILT0_9ACTN</name>
<organism evidence="2 3">
    <name type="scientific">Streptomyces caeni</name>
    <dbReference type="NCBI Taxonomy" id="2307231"/>
    <lineage>
        <taxon>Bacteria</taxon>
        <taxon>Bacillati</taxon>
        <taxon>Actinomycetota</taxon>
        <taxon>Actinomycetes</taxon>
        <taxon>Kitasatosporales</taxon>
        <taxon>Streptomycetaceae</taxon>
        <taxon>Streptomyces</taxon>
    </lineage>
</organism>
<keyword evidence="3" id="KW-1185">Reference proteome</keyword>
<proteinExistence type="predicted"/>
<evidence type="ECO:0000313" key="2">
    <source>
        <dbReference type="EMBL" id="MFD1658245.1"/>
    </source>
</evidence>
<feature type="region of interest" description="Disordered" evidence="1">
    <location>
        <begin position="1"/>
        <end position="47"/>
    </location>
</feature>
<dbReference type="Proteomes" id="UP001597261">
    <property type="component" value="Unassembled WGS sequence"/>
</dbReference>
<protein>
    <submittedName>
        <fullName evidence="2">Uncharacterized protein</fullName>
    </submittedName>
</protein>